<dbReference type="EMBL" id="JAFNEN010000224">
    <property type="protein sequence ID" value="KAG8188991.1"/>
    <property type="molecule type" value="Genomic_DNA"/>
</dbReference>
<evidence type="ECO:0000256" key="1">
    <source>
        <dbReference type="ARBA" id="ARBA00022468"/>
    </source>
</evidence>
<evidence type="ECO:0000313" key="3">
    <source>
        <dbReference type="EMBL" id="KAG8188991.1"/>
    </source>
</evidence>
<proteinExistence type="predicted"/>
<name>A0AAV6UXF0_9ARAC</name>
<dbReference type="InterPro" id="IPR000195">
    <property type="entry name" value="Rab-GAP-TBC_dom"/>
</dbReference>
<dbReference type="AlphaFoldDB" id="A0AAV6UXF0"/>
<dbReference type="GO" id="GO:0005737">
    <property type="term" value="C:cytoplasm"/>
    <property type="evidence" value="ECO:0007669"/>
    <property type="project" value="UniProtKB-ARBA"/>
</dbReference>
<accession>A0AAV6UXF0</accession>
<keyword evidence="4" id="KW-1185">Reference proteome</keyword>
<dbReference type="Gene3D" id="1.10.8.270">
    <property type="entry name" value="putative rabgap domain of human tbc1 domain family member 14 like domains"/>
    <property type="match status" value="1"/>
</dbReference>
<dbReference type="FunFam" id="1.10.472.80:FF:000038">
    <property type="entry name" value="TBC1 domain family member 5"/>
    <property type="match status" value="1"/>
</dbReference>
<evidence type="ECO:0000313" key="4">
    <source>
        <dbReference type="Proteomes" id="UP000827092"/>
    </source>
</evidence>
<dbReference type="SUPFAM" id="SSF47923">
    <property type="entry name" value="Ypt/Rab-GAP domain of gyp1p"/>
    <property type="match status" value="2"/>
</dbReference>
<dbReference type="FunFam" id="1.10.8.270:FF:000011">
    <property type="entry name" value="TBC1 domain family member 5"/>
    <property type="match status" value="1"/>
</dbReference>
<dbReference type="SMART" id="SM00164">
    <property type="entry name" value="TBC"/>
    <property type="match status" value="1"/>
</dbReference>
<feature type="domain" description="Rab-GAP TBC" evidence="2">
    <location>
        <begin position="38"/>
        <end position="308"/>
    </location>
</feature>
<keyword evidence="1" id="KW-0343">GTPase activation</keyword>
<dbReference type="GO" id="GO:0005096">
    <property type="term" value="F:GTPase activator activity"/>
    <property type="evidence" value="ECO:0007669"/>
    <property type="project" value="UniProtKB-KW"/>
</dbReference>
<dbReference type="PANTHER" id="PTHR22957:SF337">
    <property type="entry name" value="TBC1 DOMAIN FAMILY MEMBER 5"/>
    <property type="match status" value="1"/>
</dbReference>
<gene>
    <name evidence="3" type="ORF">JTE90_019004</name>
</gene>
<dbReference type="Pfam" id="PF00566">
    <property type="entry name" value="RabGAP-TBC"/>
    <property type="match status" value="1"/>
</dbReference>
<organism evidence="3 4">
    <name type="scientific">Oedothorax gibbosus</name>
    <dbReference type="NCBI Taxonomy" id="931172"/>
    <lineage>
        <taxon>Eukaryota</taxon>
        <taxon>Metazoa</taxon>
        <taxon>Ecdysozoa</taxon>
        <taxon>Arthropoda</taxon>
        <taxon>Chelicerata</taxon>
        <taxon>Arachnida</taxon>
        <taxon>Araneae</taxon>
        <taxon>Araneomorphae</taxon>
        <taxon>Entelegynae</taxon>
        <taxon>Araneoidea</taxon>
        <taxon>Linyphiidae</taxon>
        <taxon>Erigoninae</taxon>
        <taxon>Oedothorax</taxon>
    </lineage>
</organism>
<sequence>MADSLVRFKNVYCQEFINTFNAEYYLEDMHKLARTGFLKYSPFRSVCWRLFLKELPGEKKLWLDQVTQQRQHYSELKIRHYTDPRLTTWEDDDPLSTAEMSQWNQFFEDKELQLEIHQDVVRTFPDQELFRDIDIQEIMVQILFIFVRTHPKMQYKQGMHELLAPIIYVLKSDINQFKIAEGEGATPTACSYLLMDQYIEEDSYTMFVKVMDIVASWYMMDTDRMDTDGFEKNEELQNNGELPADTLNSVLQEIWGHFKVYDQEVYDHLNNLEIPPQIYGMRWLKLLFGREFHFEDVFLIWDIILSDSVQRNIHVYIFISMLISIRHLLLNSDYTSCVSHLMKFPRVENVQYIIDLAFHLRNPAEYRRPEKSSTSYAALFKAKEEKTKVNTIFSSSVGLGSSSSGKNCATRPKTVDINPEKTSFFFKKGQVSSRAEESSLGVECSEDSCDFSEPSQGFISLPSYGIPRTSIRDVMGIATQTQRASEFIKLQGSSNDDKKTLESRSREMEIIFAPLIQSDAYSRFCSSVPSVEIEQMKDVVNNTTFDGAPKIIDALQELETIKFLLEDTYPHFSESLSDRASEPSLVQDVASILVKETGGSANEEFIQAKETF</sequence>
<evidence type="ECO:0000259" key="2">
    <source>
        <dbReference type="PROSITE" id="PS50086"/>
    </source>
</evidence>
<dbReference type="InterPro" id="IPR035969">
    <property type="entry name" value="Rab-GAP_TBC_sf"/>
</dbReference>
<reference evidence="3 4" key="1">
    <citation type="journal article" date="2022" name="Nat. Ecol. Evol.">
        <title>A masculinizing supergene underlies an exaggerated male reproductive morph in a spider.</title>
        <authorList>
            <person name="Hendrickx F."/>
            <person name="De Corte Z."/>
            <person name="Sonet G."/>
            <person name="Van Belleghem S.M."/>
            <person name="Kostlbacher S."/>
            <person name="Vangestel C."/>
        </authorList>
    </citation>
    <scope>NUCLEOTIDE SEQUENCE [LARGE SCALE GENOMIC DNA]</scope>
    <source>
        <strain evidence="3">W744_W776</strain>
    </source>
</reference>
<dbReference type="PROSITE" id="PS50086">
    <property type="entry name" value="TBC_RABGAP"/>
    <property type="match status" value="1"/>
</dbReference>
<protein>
    <recommendedName>
        <fullName evidence="2">Rab-GAP TBC domain-containing protein</fullName>
    </recommendedName>
</protein>
<dbReference type="Gene3D" id="1.10.472.80">
    <property type="entry name" value="Ypt/Rab-GAP domain of gyp1p, domain 3"/>
    <property type="match status" value="1"/>
</dbReference>
<comment type="caution">
    <text evidence="3">The sequence shown here is derived from an EMBL/GenBank/DDBJ whole genome shotgun (WGS) entry which is preliminary data.</text>
</comment>
<dbReference type="PANTHER" id="PTHR22957">
    <property type="entry name" value="TBC1 DOMAIN FAMILY MEMBER GTPASE-ACTIVATING PROTEIN"/>
    <property type="match status" value="1"/>
</dbReference>
<dbReference type="Proteomes" id="UP000827092">
    <property type="component" value="Unassembled WGS sequence"/>
</dbReference>